<dbReference type="GO" id="GO:0000049">
    <property type="term" value="F:tRNA binding"/>
    <property type="evidence" value="ECO:0007669"/>
    <property type="project" value="UniProtKB-UniRule"/>
</dbReference>
<feature type="binding site" evidence="14">
    <location>
        <position position="288"/>
    </location>
    <ligand>
        <name>S-adenosyl-L-methionine</name>
        <dbReference type="ChEBI" id="CHEBI:59789"/>
    </ligand>
</feature>
<dbReference type="GO" id="GO:0019843">
    <property type="term" value="F:rRNA binding"/>
    <property type="evidence" value="ECO:0007669"/>
    <property type="project" value="UniProtKB-UniRule"/>
</dbReference>
<dbReference type="NCBIfam" id="TIGR00048">
    <property type="entry name" value="rRNA_mod_RlmN"/>
    <property type="match status" value="1"/>
</dbReference>
<keyword evidence="4 14" id="KW-0963">Cytoplasm</keyword>
<sequence>MNSAFDLSREEWQKWAETNGLPRFVSSQILQWIYEKGVVDPAQFSNLSLKARKFLASQFKWELPAIHSHLVSVDQSEKFLLRTSDHQLFEMVLMPYESRITLCISSQVGCRIGCTFCQTGKLGLQRNLTSGEILSQILLANQSMNGKKITNIVFMGMGEPLDNYDEVLKACRLMVDPKAIGLSMHRVTVSTSGLVPYIEKLGQDLPVRLAISLHQADDEKRSRMMPVNRRYPLSELKKALQQYPAPKRYGITFEYVMIEGENDRIEDAKKLVKFVSGLKAKVNLIPINHFPGLEMKASAADRLKSFQSYLAERSIPAPVRYSRGQDISGGCGQLAAKTQEELNMDPRVLRRQRKQSAFAALK</sequence>
<keyword evidence="17" id="KW-1185">Reference proteome</keyword>
<evidence type="ECO:0000256" key="7">
    <source>
        <dbReference type="ARBA" id="ARBA00022679"/>
    </source>
</evidence>
<comment type="similarity">
    <text evidence="2 14">Belongs to the radical SAM superfamily. RlmN family.</text>
</comment>
<keyword evidence="3 14" id="KW-0004">4Fe-4S</keyword>
<evidence type="ECO:0000256" key="3">
    <source>
        <dbReference type="ARBA" id="ARBA00022485"/>
    </source>
</evidence>
<gene>
    <name evidence="14" type="primary">rlmN</name>
    <name evidence="16" type="ordered locus">wcw_0925</name>
</gene>
<dbReference type="PROSITE" id="PS51918">
    <property type="entry name" value="RADICAL_SAM"/>
    <property type="match status" value="1"/>
</dbReference>
<dbReference type="RefSeq" id="WP_013182000.1">
    <property type="nucleotide sequence ID" value="NC_014225.1"/>
</dbReference>
<feature type="binding site" evidence="14">
    <location>
        <begin position="158"/>
        <end position="159"/>
    </location>
    <ligand>
        <name>S-adenosyl-L-methionine</name>
        <dbReference type="ChEBI" id="CHEBI:59789"/>
    </ligand>
</feature>
<keyword evidence="11 14" id="KW-0408">Iron</keyword>
<comment type="cofactor">
    <cofactor evidence="14">
        <name>[4Fe-4S] cluster</name>
        <dbReference type="ChEBI" id="CHEBI:49883"/>
    </cofactor>
    <text evidence="14">Binds 1 [4Fe-4S] cluster. The cluster is coordinated with 3 cysteines and an exchangeable S-adenosyl-L-methionine.</text>
</comment>
<dbReference type="Gene3D" id="3.20.20.70">
    <property type="entry name" value="Aldolase class I"/>
    <property type="match status" value="1"/>
</dbReference>
<evidence type="ECO:0000256" key="12">
    <source>
        <dbReference type="ARBA" id="ARBA00023014"/>
    </source>
</evidence>
<evidence type="ECO:0000256" key="1">
    <source>
        <dbReference type="ARBA" id="ARBA00004496"/>
    </source>
</evidence>
<dbReference type="InterPro" id="IPR013785">
    <property type="entry name" value="Aldolase_TIM"/>
</dbReference>
<comment type="miscellaneous">
    <text evidence="14">Reaction proceeds by a ping-pong mechanism involving intermediate methylation of a conserved cysteine residue.</text>
</comment>
<comment type="catalytic activity">
    <reaction evidence="14">
        <text>adenosine(2503) in 23S rRNA + 2 reduced [2Fe-2S]-[ferredoxin] + 2 S-adenosyl-L-methionine = 2-methyladenosine(2503) in 23S rRNA + 5'-deoxyadenosine + L-methionine + 2 oxidized [2Fe-2S]-[ferredoxin] + S-adenosyl-L-homocysteine</text>
        <dbReference type="Rhea" id="RHEA:42916"/>
        <dbReference type="Rhea" id="RHEA-COMP:10000"/>
        <dbReference type="Rhea" id="RHEA-COMP:10001"/>
        <dbReference type="Rhea" id="RHEA-COMP:10152"/>
        <dbReference type="Rhea" id="RHEA-COMP:10282"/>
        <dbReference type="ChEBI" id="CHEBI:17319"/>
        <dbReference type="ChEBI" id="CHEBI:33737"/>
        <dbReference type="ChEBI" id="CHEBI:33738"/>
        <dbReference type="ChEBI" id="CHEBI:57844"/>
        <dbReference type="ChEBI" id="CHEBI:57856"/>
        <dbReference type="ChEBI" id="CHEBI:59789"/>
        <dbReference type="ChEBI" id="CHEBI:74411"/>
        <dbReference type="ChEBI" id="CHEBI:74497"/>
        <dbReference type="EC" id="2.1.1.192"/>
    </reaction>
</comment>
<dbReference type="CDD" id="cd01335">
    <property type="entry name" value="Radical_SAM"/>
    <property type="match status" value="1"/>
</dbReference>
<comment type="caution">
    <text evidence="14">Lacks conserved residue(s) required for the propagation of feature annotation.</text>
</comment>
<dbReference type="SFLD" id="SFLDG01062">
    <property type="entry name" value="methyltransferase_(Class_A)"/>
    <property type="match status" value="1"/>
</dbReference>
<evidence type="ECO:0000256" key="6">
    <source>
        <dbReference type="ARBA" id="ARBA00022603"/>
    </source>
</evidence>
<feature type="binding site" evidence="14">
    <location>
        <position position="114"/>
    </location>
    <ligand>
        <name>[4Fe-4S] cluster</name>
        <dbReference type="ChEBI" id="CHEBI:49883"/>
        <note>4Fe-4S-S-AdoMet</note>
    </ligand>
</feature>
<dbReference type="FunFam" id="3.20.20.70:FF:000014">
    <property type="entry name" value="Probable dual-specificity RNA methyltransferase RlmN"/>
    <property type="match status" value="1"/>
</dbReference>
<evidence type="ECO:0000256" key="14">
    <source>
        <dbReference type="HAMAP-Rule" id="MF_01849"/>
    </source>
</evidence>
<dbReference type="InterPro" id="IPR040072">
    <property type="entry name" value="Methyltransferase_A"/>
</dbReference>
<keyword evidence="8 14" id="KW-0949">S-adenosyl-L-methionine</keyword>
<keyword evidence="7 14" id="KW-0808">Transferase</keyword>
<dbReference type="SUPFAM" id="SSF102114">
    <property type="entry name" value="Radical SAM enzymes"/>
    <property type="match status" value="1"/>
</dbReference>
<dbReference type="PANTHER" id="PTHR30544:SF5">
    <property type="entry name" value="RADICAL SAM CORE DOMAIN-CONTAINING PROTEIN"/>
    <property type="match status" value="1"/>
</dbReference>
<proteinExistence type="inferred from homology"/>
<evidence type="ECO:0000256" key="10">
    <source>
        <dbReference type="ARBA" id="ARBA00022723"/>
    </source>
</evidence>
<feature type="active site" description="S-methylcysteine intermediate" evidence="14">
    <location>
        <position position="331"/>
    </location>
</feature>
<reference evidence="16 17" key="1">
    <citation type="journal article" date="2010" name="PLoS ONE">
        <title>The Waddlia genome: a window into chlamydial biology.</title>
        <authorList>
            <person name="Bertelli C."/>
            <person name="Collyn F."/>
            <person name="Croxatto A."/>
            <person name="Ruckert C."/>
            <person name="Polkinghorne A."/>
            <person name="Kebbi-Beghdadi C."/>
            <person name="Goesmann A."/>
            <person name="Vaughan L."/>
            <person name="Greub G."/>
        </authorList>
    </citation>
    <scope>NUCLEOTIDE SEQUENCE [LARGE SCALE GENOMIC DNA]</scope>
    <source>
        <strain evidence="17">ATCC VR-1470 / WSU 86-1044</strain>
    </source>
</reference>
<feature type="domain" description="Radical SAM core" evidence="15">
    <location>
        <begin position="96"/>
        <end position="326"/>
    </location>
</feature>
<feature type="binding site" evidence="14">
    <location>
        <position position="190"/>
    </location>
    <ligand>
        <name>S-adenosyl-L-methionine</name>
        <dbReference type="ChEBI" id="CHEBI:59789"/>
    </ligand>
</feature>
<evidence type="ECO:0000256" key="11">
    <source>
        <dbReference type="ARBA" id="ARBA00023004"/>
    </source>
</evidence>
<dbReference type="PANTHER" id="PTHR30544">
    <property type="entry name" value="23S RRNA METHYLTRANSFERASE"/>
    <property type="match status" value="1"/>
</dbReference>
<comment type="catalytic activity">
    <reaction evidence="14">
        <text>adenosine(37) in tRNA + 2 reduced [2Fe-2S]-[ferredoxin] + 2 S-adenosyl-L-methionine = 2-methyladenosine(37) in tRNA + 5'-deoxyadenosine + L-methionine + 2 oxidized [2Fe-2S]-[ferredoxin] + S-adenosyl-L-homocysteine</text>
        <dbReference type="Rhea" id="RHEA:43332"/>
        <dbReference type="Rhea" id="RHEA-COMP:10000"/>
        <dbReference type="Rhea" id="RHEA-COMP:10001"/>
        <dbReference type="Rhea" id="RHEA-COMP:10162"/>
        <dbReference type="Rhea" id="RHEA-COMP:10485"/>
        <dbReference type="ChEBI" id="CHEBI:17319"/>
        <dbReference type="ChEBI" id="CHEBI:33737"/>
        <dbReference type="ChEBI" id="CHEBI:33738"/>
        <dbReference type="ChEBI" id="CHEBI:57844"/>
        <dbReference type="ChEBI" id="CHEBI:57856"/>
        <dbReference type="ChEBI" id="CHEBI:59789"/>
        <dbReference type="ChEBI" id="CHEBI:74411"/>
        <dbReference type="ChEBI" id="CHEBI:74497"/>
        <dbReference type="EC" id="2.1.1.192"/>
    </reaction>
</comment>
<keyword evidence="9 14" id="KW-0819">tRNA processing</keyword>
<dbReference type="STRING" id="716544.wcw_0925"/>
<dbReference type="OrthoDB" id="9793973at2"/>
<evidence type="ECO:0000256" key="4">
    <source>
        <dbReference type="ARBA" id="ARBA00022490"/>
    </source>
</evidence>
<dbReference type="Pfam" id="PF04055">
    <property type="entry name" value="Radical_SAM"/>
    <property type="match status" value="1"/>
</dbReference>
<dbReference type="PIRSF" id="PIRSF006004">
    <property type="entry name" value="CHP00048"/>
    <property type="match status" value="1"/>
</dbReference>
<evidence type="ECO:0000256" key="9">
    <source>
        <dbReference type="ARBA" id="ARBA00022694"/>
    </source>
</evidence>
<evidence type="ECO:0000256" key="8">
    <source>
        <dbReference type="ARBA" id="ARBA00022691"/>
    </source>
</evidence>
<dbReference type="EMBL" id="CP001928">
    <property type="protein sequence ID" value="ADI38286.1"/>
    <property type="molecule type" value="Genomic_DNA"/>
</dbReference>
<dbReference type="AlphaFoldDB" id="D6YVX5"/>
<comment type="function">
    <text evidence="14">Specifically methylates position 2 of adenine 2503 in 23S rRNA and position 2 of adenine 37 in tRNAs.</text>
</comment>
<dbReference type="InterPro" id="IPR048641">
    <property type="entry name" value="RlmN_N"/>
</dbReference>
<dbReference type="EC" id="2.1.1.192" evidence="14"/>
<comment type="subcellular location">
    <subcellularLocation>
        <location evidence="1 14">Cytoplasm</location>
    </subcellularLocation>
</comment>
<evidence type="ECO:0000313" key="16">
    <source>
        <dbReference type="EMBL" id="ADI38286.1"/>
    </source>
</evidence>
<keyword evidence="5 14" id="KW-0698">rRNA processing</keyword>
<dbReference type="GO" id="GO:0005737">
    <property type="term" value="C:cytoplasm"/>
    <property type="evidence" value="ECO:0007669"/>
    <property type="project" value="UniProtKB-SubCell"/>
</dbReference>
<feature type="binding site" evidence="14">
    <location>
        <begin position="212"/>
        <end position="214"/>
    </location>
    <ligand>
        <name>S-adenosyl-L-methionine</name>
        <dbReference type="ChEBI" id="CHEBI:59789"/>
    </ligand>
</feature>
<dbReference type="Proteomes" id="UP000001505">
    <property type="component" value="Chromosome"/>
</dbReference>
<dbReference type="eggNOG" id="COG0820">
    <property type="taxonomic scope" value="Bacteria"/>
</dbReference>
<feature type="binding site" evidence="14">
    <location>
        <position position="117"/>
    </location>
    <ligand>
        <name>[4Fe-4S] cluster</name>
        <dbReference type="ChEBI" id="CHEBI:49883"/>
        <note>4Fe-4S-S-AdoMet</note>
    </ligand>
</feature>
<feature type="binding site" evidence="14">
    <location>
        <position position="110"/>
    </location>
    <ligand>
        <name>[4Fe-4S] cluster</name>
        <dbReference type="ChEBI" id="CHEBI:49883"/>
        <note>4Fe-4S-S-AdoMet</note>
    </ligand>
</feature>
<keyword evidence="10 14" id="KW-0479">Metal-binding</keyword>
<dbReference type="KEGG" id="wch:wcw_0925"/>
<evidence type="ECO:0000256" key="2">
    <source>
        <dbReference type="ARBA" id="ARBA00007544"/>
    </source>
</evidence>
<organism evidence="16 17">
    <name type="scientific">Waddlia chondrophila (strain ATCC VR-1470 / WSU 86-1044)</name>
    <dbReference type="NCBI Taxonomy" id="716544"/>
    <lineage>
        <taxon>Bacteria</taxon>
        <taxon>Pseudomonadati</taxon>
        <taxon>Chlamydiota</taxon>
        <taxon>Chlamydiia</taxon>
        <taxon>Parachlamydiales</taxon>
        <taxon>Waddliaceae</taxon>
        <taxon>Waddlia</taxon>
    </lineage>
</organism>
<dbReference type="Gene3D" id="1.10.150.530">
    <property type="match status" value="1"/>
</dbReference>
<keyword evidence="13 14" id="KW-1015">Disulfide bond</keyword>
<evidence type="ECO:0000256" key="5">
    <source>
        <dbReference type="ARBA" id="ARBA00022552"/>
    </source>
</evidence>
<dbReference type="GO" id="GO:0070040">
    <property type="term" value="F:rRNA (adenine(2503)-C2-)-methyltransferase activity"/>
    <property type="evidence" value="ECO:0007669"/>
    <property type="project" value="UniProtKB-UniRule"/>
</dbReference>
<protein>
    <recommendedName>
        <fullName evidence="14">Probable dual-specificity RNA methyltransferase RlmN</fullName>
        <ecNumber evidence="14">2.1.1.192</ecNumber>
    </recommendedName>
    <alternativeName>
        <fullName evidence="14">23S rRNA (adenine(2503)-C(2))-methyltransferase</fullName>
    </alternativeName>
    <alternativeName>
        <fullName evidence="14">23S rRNA m2A2503 methyltransferase</fullName>
    </alternativeName>
    <alternativeName>
        <fullName evidence="14">Ribosomal RNA large subunit methyltransferase N</fullName>
    </alternativeName>
    <alternativeName>
        <fullName evidence="14">tRNA (adenine(37)-C(2))-methyltransferase</fullName>
    </alternativeName>
    <alternativeName>
        <fullName evidence="14">tRNA m2A37 methyltransferase</fullName>
    </alternativeName>
</protein>
<dbReference type="HAMAP" id="MF_01849">
    <property type="entry name" value="RNA_methyltr_RlmN"/>
    <property type="match status" value="1"/>
</dbReference>
<dbReference type="GO" id="GO:0002935">
    <property type="term" value="F:tRNA (adenine(37)-C2)-methyltransferase activity"/>
    <property type="evidence" value="ECO:0007669"/>
    <property type="project" value="UniProtKB-UniRule"/>
</dbReference>
<feature type="active site" description="Proton acceptor" evidence="14">
    <location>
        <position position="90"/>
    </location>
</feature>
<accession>D6YVX5</accession>
<name>D6YVX5_WADCW</name>
<evidence type="ECO:0000313" key="17">
    <source>
        <dbReference type="Proteomes" id="UP000001505"/>
    </source>
</evidence>
<dbReference type="GO" id="GO:0046872">
    <property type="term" value="F:metal ion binding"/>
    <property type="evidence" value="ECO:0007669"/>
    <property type="project" value="UniProtKB-KW"/>
</dbReference>
<dbReference type="InterPro" id="IPR027492">
    <property type="entry name" value="RNA_MTrfase_RlmN"/>
</dbReference>
<evidence type="ECO:0000259" key="15">
    <source>
        <dbReference type="PROSITE" id="PS51918"/>
    </source>
</evidence>
<dbReference type="InterPro" id="IPR058240">
    <property type="entry name" value="rSAM_sf"/>
</dbReference>
<dbReference type="Pfam" id="PF21016">
    <property type="entry name" value="RlmN_N"/>
    <property type="match status" value="1"/>
</dbReference>
<keyword evidence="6 14" id="KW-0489">Methyltransferase</keyword>
<dbReference type="SFLD" id="SFLDS00029">
    <property type="entry name" value="Radical_SAM"/>
    <property type="match status" value="1"/>
</dbReference>
<keyword evidence="12 14" id="KW-0411">Iron-sulfur</keyword>
<dbReference type="InterPro" id="IPR007197">
    <property type="entry name" value="rSAM"/>
</dbReference>
<dbReference type="InterPro" id="IPR004383">
    <property type="entry name" value="rRNA_lsu_MTrfase_RlmN/Cfr"/>
</dbReference>
<dbReference type="GO" id="GO:0070475">
    <property type="term" value="P:rRNA base methylation"/>
    <property type="evidence" value="ECO:0007669"/>
    <property type="project" value="UniProtKB-UniRule"/>
</dbReference>
<dbReference type="GO" id="GO:0030488">
    <property type="term" value="P:tRNA methylation"/>
    <property type="evidence" value="ECO:0007669"/>
    <property type="project" value="UniProtKB-UniRule"/>
</dbReference>
<evidence type="ECO:0000256" key="13">
    <source>
        <dbReference type="ARBA" id="ARBA00023157"/>
    </source>
</evidence>
<dbReference type="HOGENOM" id="CLU_029101_2_0_0"/>
<dbReference type="SFLD" id="SFLDF00275">
    <property type="entry name" value="adenosine_C2_methyltransferase"/>
    <property type="match status" value="1"/>
</dbReference>
<dbReference type="GO" id="GO:0051539">
    <property type="term" value="F:4 iron, 4 sulfur cluster binding"/>
    <property type="evidence" value="ECO:0007669"/>
    <property type="project" value="UniProtKB-UniRule"/>
</dbReference>